<dbReference type="InterPro" id="IPR002937">
    <property type="entry name" value="Amino_oxidase"/>
</dbReference>
<dbReference type="PANTHER" id="PTHR42923:SF17">
    <property type="entry name" value="AMINE OXIDASE DOMAIN-CONTAINING PROTEIN"/>
    <property type="match status" value="1"/>
</dbReference>
<protein>
    <submittedName>
        <fullName evidence="2">Cyclopropane-fatty-acyl-phospholipid synthase</fullName>
    </submittedName>
</protein>
<dbReference type="PATRIC" id="fig|60890.4.peg.2882"/>
<dbReference type="Proteomes" id="UP000092565">
    <property type="component" value="Chromosome"/>
</dbReference>
<gene>
    <name evidence="2" type="ORF">JL2886_02958</name>
</gene>
<evidence type="ECO:0000259" key="1">
    <source>
        <dbReference type="Pfam" id="PF01593"/>
    </source>
</evidence>
<dbReference type="Gene3D" id="3.30.70.1990">
    <property type="match status" value="1"/>
</dbReference>
<dbReference type="Gene3D" id="3.50.50.60">
    <property type="entry name" value="FAD/NAD(P)-binding domain"/>
    <property type="match status" value="1"/>
</dbReference>
<accession>A0A1B0ZUT1</accession>
<dbReference type="GO" id="GO:0016491">
    <property type="term" value="F:oxidoreductase activity"/>
    <property type="evidence" value="ECO:0007669"/>
    <property type="project" value="InterPro"/>
</dbReference>
<feature type="domain" description="Amine oxidase" evidence="1">
    <location>
        <begin position="20"/>
        <end position="281"/>
    </location>
</feature>
<dbReference type="PANTHER" id="PTHR42923">
    <property type="entry name" value="PROTOPORPHYRINOGEN OXIDASE"/>
    <property type="match status" value="1"/>
</dbReference>
<dbReference type="InterPro" id="IPR036188">
    <property type="entry name" value="FAD/NAD-bd_sf"/>
</dbReference>
<dbReference type="AlphaFoldDB" id="A0A1B0ZUT1"/>
<sequence length="431" mass="48284">MSFDVPPLRRQRIAIVGGGISGLAAAYRLAPGHDVTLFEAAPRLGGHARTVQAGMHGTQPVDTGFIVFNFVNYPHLTAMFRDLDVPIIKSDMTFGASIDDGAVEYGLKSLTSLFGQRRNVARPAFHGMVRDILRFNARAVETARSDDVTIGQLMDELRLGDWFQRYYLMPICGAIWSTPMEEIRGFPARSLVQFFRNHALLSATGQHQWWTVKGGSIEYVRRLEAHLKANGCTLRPGTPVQAVDRTEAGVTIRLPYGETQEFDQVIMACHSDDALRLLSSPTAQEEMILGNMRYQDNEVILHRDAGQMPKRRACWSSWVYKAAAQDSRPAIGVTYWMNRLQNIPESDPLFISLNPVRPVRDETIYDTNTFRHPVFDQAAIRAQKQIHDIQGDNNTWFAGAYLRHGFHEDGFASAVRVARGIDARSLAQVLA</sequence>
<dbReference type="OrthoDB" id="20837at2"/>
<dbReference type="Pfam" id="PF01593">
    <property type="entry name" value="Amino_oxidase"/>
    <property type="match status" value="1"/>
</dbReference>
<evidence type="ECO:0000313" key="3">
    <source>
        <dbReference type="Proteomes" id="UP000092565"/>
    </source>
</evidence>
<reference evidence="2 3" key="1">
    <citation type="submission" date="2016-04" db="EMBL/GenBank/DDBJ databases">
        <authorList>
            <person name="Evans L.H."/>
            <person name="Alamgir A."/>
            <person name="Owens N."/>
            <person name="Weber N.D."/>
            <person name="Virtaneva K."/>
            <person name="Barbian K."/>
            <person name="Babar A."/>
            <person name="Rosenke K."/>
        </authorList>
    </citation>
    <scope>NUCLEOTIDE SEQUENCE [LARGE SCALE GENOMIC DNA]</scope>
    <source>
        <strain evidence="2 3">JL2886</strain>
    </source>
</reference>
<evidence type="ECO:0000313" key="2">
    <source>
        <dbReference type="EMBL" id="ANP37844.1"/>
    </source>
</evidence>
<dbReference type="InterPro" id="IPR050464">
    <property type="entry name" value="Zeta_carotene_desat/Oxidored"/>
</dbReference>
<keyword evidence="3" id="KW-1185">Reference proteome</keyword>
<name>A0A1B0ZUT1_9RHOB</name>
<dbReference type="Gene3D" id="1.10.405.20">
    <property type="match status" value="1"/>
</dbReference>
<dbReference type="EMBL" id="CP015124">
    <property type="protein sequence ID" value="ANP37844.1"/>
    <property type="molecule type" value="Genomic_DNA"/>
</dbReference>
<proteinExistence type="predicted"/>
<dbReference type="SUPFAM" id="SSF51905">
    <property type="entry name" value="FAD/NAD(P)-binding domain"/>
    <property type="match status" value="1"/>
</dbReference>
<organism evidence="2 3">
    <name type="scientific">Phaeobacter gallaeciensis</name>
    <dbReference type="NCBI Taxonomy" id="60890"/>
    <lineage>
        <taxon>Bacteria</taxon>
        <taxon>Pseudomonadati</taxon>
        <taxon>Pseudomonadota</taxon>
        <taxon>Alphaproteobacteria</taxon>
        <taxon>Rhodobacterales</taxon>
        <taxon>Roseobacteraceae</taxon>
        <taxon>Phaeobacter</taxon>
    </lineage>
</organism>
<dbReference type="RefSeq" id="WP_065273716.1">
    <property type="nucleotide sequence ID" value="NZ_CP015124.1"/>
</dbReference>